<evidence type="ECO:0000313" key="1">
    <source>
        <dbReference type="EMBL" id="KAJ9058584.1"/>
    </source>
</evidence>
<sequence length="70" mass="7665">MLFPEENLVKSLTCDNFDFALPETTSMVSSLEKTLTPNLLVQESTSSHPVLLLALEYTPGKLPGCSQACY</sequence>
<keyword evidence="2" id="KW-1185">Reference proteome</keyword>
<gene>
    <name evidence="1" type="ORF">DSO57_1011036</name>
</gene>
<organism evidence="1 2">
    <name type="scientific">Entomophthora muscae</name>
    <dbReference type="NCBI Taxonomy" id="34485"/>
    <lineage>
        <taxon>Eukaryota</taxon>
        <taxon>Fungi</taxon>
        <taxon>Fungi incertae sedis</taxon>
        <taxon>Zoopagomycota</taxon>
        <taxon>Entomophthoromycotina</taxon>
        <taxon>Entomophthoromycetes</taxon>
        <taxon>Entomophthorales</taxon>
        <taxon>Entomophthoraceae</taxon>
        <taxon>Entomophthora</taxon>
    </lineage>
</organism>
<name>A0ACC2S870_9FUNG</name>
<dbReference type="Proteomes" id="UP001165960">
    <property type="component" value="Unassembled WGS sequence"/>
</dbReference>
<protein>
    <submittedName>
        <fullName evidence="1">Uncharacterized protein</fullName>
    </submittedName>
</protein>
<reference evidence="1" key="1">
    <citation type="submission" date="2022-04" db="EMBL/GenBank/DDBJ databases">
        <title>Genome of the entomopathogenic fungus Entomophthora muscae.</title>
        <authorList>
            <person name="Elya C."/>
            <person name="Lovett B.R."/>
            <person name="Lee E."/>
            <person name="Macias A.M."/>
            <person name="Hajek A.E."/>
            <person name="De Bivort B.L."/>
            <person name="Kasson M.T."/>
            <person name="De Fine Licht H.H."/>
            <person name="Stajich J.E."/>
        </authorList>
    </citation>
    <scope>NUCLEOTIDE SEQUENCE</scope>
    <source>
        <strain evidence="1">Berkeley</strain>
    </source>
</reference>
<comment type="caution">
    <text evidence="1">The sequence shown here is derived from an EMBL/GenBank/DDBJ whole genome shotgun (WGS) entry which is preliminary data.</text>
</comment>
<dbReference type="EMBL" id="QTSX02005717">
    <property type="protein sequence ID" value="KAJ9058584.1"/>
    <property type="molecule type" value="Genomic_DNA"/>
</dbReference>
<evidence type="ECO:0000313" key="2">
    <source>
        <dbReference type="Proteomes" id="UP001165960"/>
    </source>
</evidence>
<proteinExistence type="predicted"/>
<accession>A0ACC2S870</accession>